<dbReference type="AlphaFoldDB" id="A0A4V2W1S7"/>
<dbReference type="OrthoDB" id="9126166at2"/>
<name>A0A4V2W1S7_9PROT</name>
<keyword evidence="2" id="KW-1185">Reference proteome</keyword>
<comment type="caution">
    <text evidence="1">The sequence shown here is derived from an EMBL/GenBank/DDBJ whole genome shotgun (WGS) entry which is preliminary data.</text>
</comment>
<dbReference type="Proteomes" id="UP000295367">
    <property type="component" value="Unassembled WGS sequence"/>
</dbReference>
<evidence type="ECO:0000313" key="1">
    <source>
        <dbReference type="EMBL" id="TCV85339.1"/>
    </source>
</evidence>
<evidence type="ECO:0008006" key="3">
    <source>
        <dbReference type="Google" id="ProtNLM"/>
    </source>
</evidence>
<gene>
    <name evidence="1" type="ORF">EDC63_10910</name>
</gene>
<accession>A0A4V2W1S7</accession>
<sequence>MFSFKKLLKKGPDHPMGNIQDAKKLLLDLPLGSSLKALEEVSFWLDSVRNTDGYNPVEQFEILKLLDETAQPLQLELSQQYLDLSRMQKTQENRLWMALFEFWKHLAAAYEHCISLYEGNGEDALLIEKHLPLMVIRTMRAYAEQNKLLYIRYRPIDEKIWAGLSKLYFFAESNALFHGLLVPYQHESGPTTAFKELLRAVMLSVSTPDKLLPVQIHLADKVIMNLINSFSMSGQPEVNSMFYMDISAHTAPARLIKGTPIHAVMLFFSSNEAAQNMKIFVDQIDAGVIPQSLDFASEFKKDDLQEVFHILEQCWSPTPPQRKTARSKVVTRLNVVHGFKEIRRKIAISTQGTTKRIDDDKDVLYQERVDLKLYGFVTDKTKQMRIAATALENATVKEEGNTESWVTVNISECGFGAVIPSIGEDWVKIGLLIALKPEDGKEWVVGTVRRLSRDSDHKIHVGIQVLGHNPASIRMQPSINNVSVWEKVTDVVVSTHIDAIFMGANNKCVDESTLLMEPQSFVGENCFEMINQEETCRIALNKLLEEGQDYQRISYREIAS</sequence>
<reference evidence="1 2" key="1">
    <citation type="submission" date="2019-03" db="EMBL/GenBank/DDBJ databases">
        <title>Genomic Encyclopedia of Type Strains, Phase IV (KMG-IV): sequencing the most valuable type-strain genomes for metagenomic binning, comparative biology and taxonomic classification.</title>
        <authorList>
            <person name="Goeker M."/>
        </authorList>
    </citation>
    <scope>NUCLEOTIDE SEQUENCE [LARGE SCALE GENOMIC DNA]</scope>
    <source>
        <strain evidence="1 2">DSM 100309</strain>
    </source>
</reference>
<evidence type="ECO:0000313" key="2">
    <source>
        <dbReference type="Proteomes" id="UP000295367"/>
    </source>
</evidence>
<proteinExistence type="predicted"/>
<protein>
    <recommendedName>
        <fullName evidence="3">PilZ domain-containing protein</fullName>
    </recommendedName>
</protein>
<dbReference type="RefSeq" id="WP_124946793.1">
    <property type="nucleotide sequence ID" value="NZ_BHVT01000039.1"/>
</dbReference>
<organism evidence="1 2">
    <name type="scientific">Sulfurirhabdus autotrophica</name>
    <dbReference type="NCBI Taxonomy" id="1706046"/>
    <lineage>
        <taxon>Bacteria</taxon>
        <taxon>Pseudomonadati</taxon>
        <taxon>Pseudomonadota</taxon>
        <taxon>Betaproteobacteria</taxon>
        <taxon>Nitrosomonadales</taxon>
        <taxon>Sulfuricellaceae</taxon>
        <taxon>Sulfurirhabdus</taxon>
    </lineage>
</organism>
<dbReference type="EMBL" id="SMCO01000009">
    <property type="protein sequence ID" value="TCV85339.1"/>
    <property type="molecule type" value="Genomic_DNA"/>
</dbReference>